<organism evidence="2 3">
    <name type="scientific">Kribbella shirazensis</name>
    <dbReference type="NCBI Taxonomy" id="1105143"/>
    <lineage>
        <taxon>Bacteria</taxon>
        <taxon>Bacillati</taxon>
        <taxon>Actinomycetota</taxon>
        <taxon>Actinomycetes</taxon>
        <taxon>Propionibacteriales</taxon>
        <taxon>Kribbellaceae</taxon>
        <taxon>Kribbella</taxon>
    </lineage>
</organism>
<evidence type="ECO:0000313" key="2">
    <source>
        <dbReference type="EMBL" id="NIK54636.1"/>
    </source>
</evidence>
<comment type="caution">
    <text evidence="2">The sequence shown here is derived from an EMBL/GenBank/DDBJ whole genome shotgun (WGS) entry which is preliminary data.</text>
</comment>
<dbReference type="AlphaFoldDB" id="A0A7X5ZY34"/>
<evidence type="ECO:0008006" key="4">
    <source>
        <dbReference type="Google" id="ProtNLM"/>
    </source>
</evidence>
<protein>
    <recommendedName>
        <fullName evidence="4">XRE family transcriptional regulator</fullName>
    </recommendedName>
</protein>
<keyword evidence="3" id="KW-1185">Reference proteome</keyword>
<evidence type="ECO:0000256" key="1">
    <source>
        <dbReference type="SAM" id="MobiDB-lite"/>
    </source>
</evidence>
<dbReference type="EMBL" id="JAASRO010000001">
    <property type="protein sequence ID" value="NIK54636.1"/>
    <property type="molecule type" value="Genomic_DNA"/>
</dbReference>
<proteinExistence type="predicted"/>
<feature type="region of interest" description="Disordered" evidence="1">
    <location>
        <begin position="1"/>
        <end position="28"/>
    </location>
</feature>
<sequence length="439" mass="48380">MTEANDQLRHARERVESPHAPGQPASRQDLAEMVNEWIWQHRGRRTDIDANYIGKLERGLIRSPQADYRAALRAITGVRTDPDLGFRVRRHSSPPVENVDRKGFLRAVIGVGAAAMSSAPLLELLTPDQATPVPSIVTEADIDGVRTAARVFGSWDNHYGGGLAREAVIAQLRHSAEMLDSRCPEKLRGELFSSVGFLGHVCAMMAFDAYAHDDARRMFRFTQACADEAADWNLRAKTLSSMARQAIWCGDPDQGLTLTEMALVRADRLTATERAMLLAARARALAKLGQVQETLRTVGLADEQFAQADPANDPDWMRYYDQAQHLGDTGHALWDLAVRQGEAEQEASARLASAVAGHTETYVRSRAMSGIKLASLTMTVGDPQEAAVIGAQALKDARSLRSRRAADDLRDLARRATVFERIDEVDELRHDIRNVLAAS</sequence>
<feature type="compositionally biased region" description="Basic and acidic residues" evidence="1">
    <location>
        <begin position="1"/>
        <end position="17"/>
    </location>
</feature>
<dbReference type="RefSeq" id="WP_337758020.1">
    <property type="nucleotide sequence ID" value="NZ_JAASRO010000001.1"/>
</dbReference>
<name>A0A7X5ZY34_9ACTN</name>
<evidence type="ECO:0000313" key="3">
    <source>
        <dbReference type="Proteomes" id="UP000555407"/>
    </source>
</evidence>
<accession>A0A7X5ZY34</accession>
<gene>
    <name evidence="2" type="ORF">BJY22_000353</name>
</gene>
<reference evidence="2 3" key="1">
    <citation type="submission" date="2020-03" db="EMBL/GenBank/DDBJ databases">
        <title>Sequencing the genomes of 1000 actinobacteria strains.</title>
        <authorList>
            <person name="Klenk H.-P."/>
        </authorList>
    </citation>
    <scope>NUCLEOTIDE SEQUENCE [LARGE SCALE GENOMIC DNA]</scope>
    <source>
        <strain evidence="2 3">DSM 45490</strain>
    </source>
</reference>
<dbReference type="Proteomes" id="UP000555407">
    <property type="component" value="Unassembled WGS sequence"/>
</dbReference>